<feature type="domain" description="Rhodanese" evidence="3">
    <location>
        <begin position="198"/>
        <end position="282"/>
    </location>
</feature>
<name>A0A6N4W3S9_9MYCO</name>
<evidence type="ECO:0000313" key="4">
    <source>
        <dbReference type="EMBL" id="BBZ75228.1"/>
    </source>
</evidence>
<sequence>MADLISVAELAALRRHGDADVVVADASVDLPSPRFDGDHQAHSGRPLWAQTHIPGSIHLDLVAELHDRTADYHFAVPEPAELAARLARRGIGRNTTVVAYDRGDMLWAARLWWTLRWIGIDVRVLDGGLPAWLSQYPVASRSGPQREPADPWTPERALDVWADQAEVAAIAAGRAPGTLVCGLAAEAFAGTVASRYRRRGHIPGSVNVPARAHVGPDGLLLPAEALRRAYAGISSYPVVLYCGGGISASLNALALTVAGIADIRIYDGSLEQWAADPDTALTVA</sequence>
<accession>A0A6N4W3S9</accession>
<reference evidence="4 5" key="1">
    <citation type="journal article" date="2019" name="Emerg. Microbes Infect.">
        <title>Comprehensive subspecies identification of 175 nontuberculous mycobacteria species based on 7547 genomic profiles.</title>
        <authorList>
            <person name="Matsumoto Y."/>
            <person name="Kinjo T."/>
            <person name="Motooka D."/>
            <person name="Nabeya D."/>
            <person name="Jung N."/>
            <person name="Uechi K."/>
            <person name="Horii T."/>
            <person name="Iida T."/>
            <person name="Fujita J."/>
            <person name="Nakamura S."/>
        </authorList>
    </citation>
    <scope>NUCLEOTIDE SEQUENCE [LARGE SCALE GENOMIC DNA]</scope>
    <source>
        <strain evidence="4 5">JCM 30275</strain>
    </source>
</reference>
<dbReference type="KEGG" id="many:MANY_05650"/>
<dbReference type="InterPro" id="IPR001763">
    <property type="entry name" value="Rhodanese-like_dom"/>
</dbReference>
<dbReference type="InterPro" id="IPR045078">
    <property type="entry name" value="TST/MPST-like"/>
</dbReference>
<protein>
    <submittedName>
        <fullName evidence="4">Sulfurtransferase</fullName>
    </submittedName>
</protein>
<evidence type="ECO:0000256" key="2">
    <source>
        <dbReference type="ARBA" id="ARBA00022737"/>
    </source>
</evidence>
<keyword evidence="5" id="KW-1185">Reference proteome</keyword>
<proteinExistence type="predicted"/>
<dbReference type="SMART" id="SM00450">
    <property type="entry name" value="RHOD"/>
    <property type="match status" value="2"/>
</dbReference>
<keyword evidence="2" id="KW-0677">Repeat</keyword>
<evidence type="ECO:0000313" key="5">
    <source>
        <dbReference type="Proteomes" id="UP000467249"/>
    </source>
</evidence>
<evidence type="ECO:0000259" key="3">
    <source>
        <dbReference type="PROSITE" id="PS50206"/>
    </source>
</evidence>
<dbReference type="Pfam" id="PF00581">
    <property type="entry name" value="Rhodanese"/>
    <property type="match status" value="2"/>
</dbReference>
<dbReference type="RefSeq" id="WP_163802851.1">
    <property type="nucleotide sequence ID" value="NZ_AP022620.1"/>
</dbReference>
<keyword evidence="1 4" id="KW-0808">Transferase</keyword>
<feature type="domain" description="Rhodanese" evidence="3">
    <location>
        <begin position="52"/>
        <end position="141"/>
    </location>
</feature>
<gene>
    <name evidence="4" type="ORF">MANY_05650</name>
</gene>
<dbReference type="PROSITE" id="PS50206">
    <property type="entry name" value="RHODANESE_3"/>
    <property type="match status" value="2"/>
</dbReference>
<organism evidence="4 5">
    <name type="scientific">Mycolicibacterium anyangense</name>
    <dbReference type="NCBI Taxonomy" id="1431246"/>
    <lineage>
        <taxon>Bacteria</taxon>
        <taxon>Bacillati</taxon>
        <taxon>Actinomycetota</taxon>
        <taxon>Actinomycetes</taxon>
        <taxon>Mycobacteriales</taxon>
        <taxon>Mycobacteriaceae</taxon>
        <taxon>Mycolicibacterium</taxon>
    </lineage>
</organism>
<evidence type="ECO:0000256" key="1">
    <source>
        <dbReference type="ARBA" id="ARBA00022679"/>
    </source>
</evidence>
<dbReference type="CDD" id="cd01448">
    <property type="entry name" value="TST_Repeat_1"/>
    <property type="match status" value="1"/>
</dbReference>
<dbReference type="InterPro" id="IPR036873">
    <property type="entry name" value="Rhodanese-like_dom_sf"/>
</dbReference>
<dbReference type="SUPFAM" id="SSF52821">
    <property type="entry name" value="Rhodanese/Cell cycle control phosphatase"/>
    <property type="match status" value="2"/>
</dbReference>
<dbReference type="Proteomes" id="UP000467249">
    <property type="component" value="Chromosome"/>
</dbReference>
<dbReference type="PANTHER" id="PTHR11364">
    <property type="entry name" value="THIOSULFATE SULFERTANSFERASE"/>
    <property type="match status" value="1"/>
</dbReference>
<dbReference type="GO" id="GO:0004792">
    <property type="term" value="F:thiosulfate-cyanide sulfurtransferase activity"/>
    <property type="evidence" value="ECO:0007669"/>
    <property type="project" value="TreeGrafter"/>
</dbReference>
<dbReference type="Gene3D" id="3.40.250.10">
    <property type="entry name" value="Rhodanese-like domain"/>
    <property type="match status" value="2"/>
</dbReference>
<dbReference type="EMBL" id="AP022620">
    <property type="protein sequence ID" value="BBZ75228.1"/>
    <property type="molecule type" value="Genomic_DNA"/>
</dbReference>
<dbReference type="PANTHER" id="PTHR11364:SF27">
    <property type="entry name" value="SULFURTRANSFERASE"/>
    <property type="match status" value="1"/>
</dbReference>
<dbReference type="AlphaFoldDB" id="A0A6N4W3S9"/>